<evidence type="ECO:0000313" key="2">
    <source>
        <dbReference type="EMBL" id="CAI3978022.1"/>
    </source>
</evidence>
<proteinExistence type="predicted"/>
<reference evidence="3 4" key="2">
    <citation type="submission" date="2024-05" db="EMBL/GenBank/DDBJ databases">
        <authorList>
            <person name="Chen Y."/>
            <person name="Shah S."/>
            <person name="Dougan E. K."/>
            <person name="Thang M."/>
            <person name="Chan C."/>
        </authorList>
    </citation>
    <scope>NUCLEOTIDE SEQUENCE [LARGE SCALE GENOMIC DNA]</scope>
</reference>
<dbReference type="PROSITE" id="PS50076">
    <property type="entry name" value="DNAJ_2"/>
    <property type="match status" value="1"/>
</dbReference>
<dbReference type="OrthoDB" id="435784at2759"/>
<dbReference type="Pfam" id="PF00226">
    <property type="entry name" value="DnaJ"/>
    <property type="match status" value="1"/>
</dbReference>
<dbReference type="EMBL" id="CAMXCT020000381">
    <property type="protein sequence ID" value="CAL1131397.1"/>
    <property type="molecule type" value="Genomic_DNA"/>
</dbReference>
<dbReference type="InterPro" id="IPR001623">
    <property type="entry name" value="DnaJ_domain"/>
</dbReference>
<dbReference type="Gene3D" id="1.10.287.110">
    <property type="entry name" value="DnaJ domain"/>
    <property type="match status" value="1"/>
</dbReference>
<keyword evidence="4" id="KW-1185">Reference proteome</keyword>
<dbReference type="PANTHER" id="PTHR24074">
    <property type="entry name" value="CO-CHAPERONE PROTEIN DJLA"/>
    <property type="match status" value="1"/>
</dbReference>
<dbReference type="AlphaFoldDB" id="A0A9P1FL51"/>
<evidence type="ECO:0000313" key="4">
    <source>
        <dbReference type="Proteomes" id="UP001152797"/>
    </source>
</evidence>
<organism evidence="2">
    <name type="scientific">Cladocopium goreaui</name>
    <dbReference type="NCBI Taxonomy" id="2562237"/>
    <lineage>
        <taxon>Eukaryota</taxon>
        <taxon>Sar</taxon>
        <taxon>Alveolata</taxon>
        <taxon>Dinophyceae</taxon>
        <taxon>Suessiales</taxon>
        <taxon>Symbiodiniaceae</taxon>
        <taxon>Cladocopium</taxon>
    </lineage>
</organism>
<accession>A0A9P1FL51</accession>
<dbReference type="Proteomes" id="UP001152797">
    <property type="component" value="Unassembled WGS sequence"/>
</dbReference>
<name>A0A9P1FL51_9DINO</name>
<evidence type="ECO:0000313" key="3">
    <source>
        <dbReference type="EMBL" id="CAL4765334.1"/>
    </source>
</evidence>
<dbReference type="SMART" id="SM00271">
    <property type="entry name" value="DnaJ"/>
    <property type="match status" value="1"/>
</dbReference>
<dbReference type="PRINTS" id="PR00625">
    <property type="entry name" value="JDOMAIN"/>
</dbReference>
<sequence>MDGRQLLDTWQAQGFTDEIQVSDMREKLKATALWKEMPVALLQEECRDLGLPIGTSESELLAQLTNAKSLSQNQVSSWEAKGVPLQRLGSQQDRIALVLRLETLETLSHPELRREYQEATALPPQAASVPEEPGELIQRLRQIYIWKALPLNQLRSECHDLGISQHLEVAQPEEKHQELLERLLLRWADRWKEEGIPLRRFRNLRSATNFADKVAQVVAGESGLQHQLAAASGLPQDAFGPMGKQELIKHMKDVFLWKELSVDELREECLQRSLSWRAEGGQEKLELLERLVMACCAQAWEDQGLPVKRLSSAHAAQQLLERWRQLDACGVEELRGEYQRLALPGSPKVLELLVRLRQHALWAALPLSELQRECRQMGADVTSHDEAVHRLAMSWDPRSETPDFWKTQEGKEAVGPKPSPALQRVARHFQTLGLPATATPEDLKRAYRRLVLQYHPDKNRAEISAEKANEKFREISEAHEAIVEFMKMEN</sequence>
<reference evidence="2" key="1">
    <citation type="submission" date="2022-10" db="EMBL/GenBank/DDBJ databases">
        <authorList>
            <person name="Chen Y."/>
            <person name="Dougan E. K."/>
            <person name="Chan C."/>
            <person name="Rhodes N."/>
            <person name="Thang M."/>
        </authorList>
    </citation>
    <scope>NUCLEOTIDE SEQUENCE</scope>
</reference>
<dbReference type="CDD" id="cd06257">
    <property type="entry name" value="DnaJ"/>
    <property type="match status" value="1"/>
</dbReference>
<comment type="caution">
    <text evidence="2">The sequence shown here is derived from an EMBL/GenBank/DDBJ whole genome shotgun (WGS) entry which is preliminary data.</text>
</comment>
<dbReference type="InterPro" id="IPR036869">
    <property type="entry name" value="J_dom_sf"/>
</dbReference>
<dbReference type="InterPro" id="IPR050817">
    <property type="entry name" value="DjlA_DnaK_co-chaperone"/>
</dbReference>
<dbReference type="EMBL" id="CAMXCT010000381">
    <property type="protein sequence ID" value="CAI3978022.1"/>
    <property type="molecule type" value="Genomic_DNA"/>
</dbReference>
<dbReference type="EMBL" id="CAMXCT030000381">
    <property type="protein sequence ID" value="CAL4765334.1"/>
    <property type="molecule type" value="Genomic_DNA"/>
</dbReference>
<feature type="domain" description="J" evidence="1">
    <location>
        <begin position="427"/>
        <end position="487"/>
    </location>
</feature>
<dbReference type="SUPFAM" id="SSF46565">
    <property type="entry name" value="Chaperone J-domain"/>
    <property type="match status" value="1"/>
</dbReference>
<protein>
    <submittedName>
        <fullName evidence="3">Chaperone protein DnaJ</fullName>
    </submittedName>
</protein>
<gene>
    <name evidence="2" type="ORF">C1SCF055_LOCUS6112</name>
</gene>
<evidence type="ECO:0000259" key="1">
    <source>
        <dbReference type="PROSITE" id="PS50076"/>
    </source>
</evidence>